<accession>A0A1S9PH79</accession>
<feature type="signal peptide" evidence="1">
    <location>
        <begin position="1"/>
        <end position="23"/>
    </location>
</feature>
<evidence type="ECO:0000256" key="1">
    <source>
        <dbReference type="SAM" id="SignalP"/>
    </source>
</evidence>
<reference evidence="2 3" key="1">
    <citation type="submission" date="2016-07" db="EMBL/GenBank/DDBJ databases">
        <title>Genomic analysis of zinc-resistant bacterium Mucilaginibacter pedocola TBZ30.</title>
        <authorList>
            <person name="Huang J."/>
            <person name="Tang J."/>
        </authorList>
    </citation>
    <scope>NUCLEOTIDE SEQUENCE [LARGE SCALE GENOMIC DNA]</scope>
    <source>
        <strain evidence="2 3">TBZ30</strain>
    </source>
</reference>
<keyword evidence="3" id="KW-1185">Reference proteome</keyword>
<organism evidence="2 3">
    <name type="scientific">Mucilaginibacter pedocola</name>
    <dbReference type="NCBI Taxonomy" id="1792845"/>
    <lineage>
        <taxon>Bacteria</taxon>
        <taxon>Pseudomonadati</taxon>
        <taxon>Bacteroidota</taxon>
        <taxon>Sphingobacteriia</taxon>
        <taxon>Sphingobacteriales</taxon>
        <taxon>Sphingobacteriaceae</taxon>
        <taxon>Mucilaginibacter</taxon>
    </lineage>
</organism>
<gene>
    <name evidence="2" type="ORF">BC343_27505</name>
</gene>
<evidence type="ECO:0008006" key="4">
    <source>
        <dbReference type="Google" id="ProtNLM"/>
    </source>
</evidence>
<evidence type="ECO:0000313" key="2">
    <source>
        <dbReference type="EMBL" id="OOQ59908.1"/>
    </source>
</evidence>
<dbReference type="Proteomes" id="UP000189739">
    <property type="component" value="Unassembled WGS sequence"/>
</dbReference>
<comment type="caution">
    <text evidence="2">The sequence shown here is derived from an EMBL/GenBank/DDBJ whole genome shotgun (WGS) entry which is preliminary data.</text>
</comment>
<name>A0A1S9PH79_9SPHI</name>
<dbReference type="EMBL" id="MBTF01000011">
    <property type="protein sequence ID" value="OOQ59908.1"/>
    <property type="molecule type" value="Genomic_DNA"/>
</dbReference>
<protein>
    <recommendedName>
        <fullName evidence="4">DUF4412 domain-containing protein</fullName>
    </recommendedName>
</protein>
<proteinExistence type="predicted"/>
<sequence length="216" mass="23277">MKMKLFTVAMGLAFTATAFTASAQKAYKQGLAIVSMNVMGQAIDAKSYFTVDSAALEFATGPASIKVITDSKSTFMAFLVDIPVASRKIAAVATPAEIEEETGKFPKLTFAPTTETKVINGFNCKKVVATNPQDNKTYDIWVTNDISLPLGANSKFYEKAGGVPVQYYSFQNGQAAQVTLKSVTEQAVPKGYFRIPADFDRITMEEFNAMRGGGGN</sequence>
<dbReference type="OrthoDB" id="1467107at2"/>
<dbReference type="RefSeq" id="WP_078348053.1">
    <property type="nucleotide sequence ID" value="NZ_MBTF01000011.1"/>
</dbReference>
<dbReference type="AlphaFoldDB" id="A0A1S9PH79"/>
<feature type="chain" id="PRO_5012481708" description="DUF4412 domain-containing protein" evidence="1">
    <location>
        <begin position="24"/>
        <end position="216"/>
    </location>
</feature>
<keyword evidence="1" id="KW-0732">Signal</keyword>
<evidence type="ECO:0000313" key="3">
    <source>
        <dbReference type="Proteomes" id="UP000189739"/>
    </source>
</evidence>